<feature type="repeat" description="HEAT" evidence="3">
    <location>
        <begin position="599"/>
        <end position="634"/>
    </location>
</feature>
<dbReference type="InterPro" id="IPR051023">
    <property type="entry name" value="PP2A_Regulatory_Subunit_A"/>
</dbReference>
<keyword evidence="1" id="KW-0677">Repeat</keyword>
<dbReference type="InterPro" id="IPR011989">
    <property type="entry name" value="ARM-like"/>
</dbReference>
<evidence type="ECO:0000259" key="4">
    <source>
        <dbReference type="Pfam" id="PF22646"/>
    </source>
</evidence>
<dbReference type="GO" id="GO:0019888">
    <property type="term" value="F:protein phosphatase regulator activity"/>
    <property type="evidence" value="ECO:0007669"/>
    <property type="project" value="TreeGrafter"/>
</dbReference>
<dbReference type="GO" id="GO:0000159">
    <property type="term" value="C:protein phosphatase type 2A complex"/>
    <property type="evidence" value="ECO:0007669"/>
    <property type="project" value="TreeGrafter"/>
</dbReference>
<dbReference type="GO" id="GO:0005829">
    <property type="term" value="C:cytosol"/>
    <property type="evidence" value="ECO:0007669"/>
    <property type="project" value="TreeGrafter"/>
</dbReference>
<reference evidence="5 6" key="1">
    <citation type="submission" date="2016-02" db="EMBL/GenBank/DDBJ databases">
        <title>Comparative genomic and transcriptomic foundation for Pichia pastoris.</title>
        <authorList>
            <person name="Love K.R."/>
            <person name="Shah K.A."/>
            <person name="Whittaker C.A."/>
            <person name="Wu J."/>
            <person name="Bartlett M.C."/>
            <person name="Ma D."/>
            <person name="Leeson R.L."/>
            <person name="Priest M."/>
            <person name="Young S.K."/>
            <person name="Love J.C."/>
        </authorList>
    </citation>
    <scope>NUCLEOTIDE SEQUENCE [LARGE SCALE GENOMIC DNA]</scope>
    <source>
        <strain evidence="5 6">ATCC 28485</strain>
    </source>
</reference>
<protein>
    <submittedName>
        <fullName evidence="5">BA75_04843T0</fullName>
    </submittedName>
</protein>
<name>A0A1B2JJI1_PICPA</name>
<dbReference type="Proteomes" id="UP000094565">
    <property type="component" value="Chromosome 4"/>
</dbReference>
<keyword evidence="6" id="KW-1185">Reference proteome</keyword>
<feature type="repeat" description="HEAT" evidence="3">
    <location>
        <begin position="268"/>
        <end position="304"/>
    </location>
</feature>
<evidence type="ECO:0000313" key="5">
    <source>
        <dbReference type="EMBL" id="ANZ78095.1"/>
    </source>
</evidence>
<evidence type="ECO:0000256" key="3">
    <source>
        <dbReference type="PROSITE-ProRule" id="PRU00103"/>
    </source>
</evidence>
<evidence type="ECO:0000256" key="1">
    <source>
        <dbReference type="ARBA" id="ARBA00022737"/>
    </source>
</evidence>
<dbReference type="FunFam" id="1.25.10.10:FF:000062">
    <property type="entry name" value="Serine/threonine-protein phosphatase 2A regulatory subunit A alpha isoform"/>
    <property type="match status" value="1"/>
</dbReference>
<dbReference type="InterPro" id="IPR016024">
    <property type="entry name" value="ARM-type_fold"/>
</dbReference>
<evidence type="ECO:0000313" key="6">
    <source>
        <dbReference type="Proteomes" id="UP000094565"/>
    </source>
</evidence>
<dbReference type="PANTHER" id="PTHR10648:SF4">
    <property type="entry name" value="PROTEIN PHOSPHATASE 2 (FORMERLY 2A), REGULATORY SUBUNIT A, BETA ISOFORM-RELATED"/>
    <property type="match status" value="1"/>
</dbReference>
<dbReference type="Gene3D" id="1.25.10.10">
    <property type="entry name" value="Leucine-rich Repeat Variant"/>
    <property type="match status" value="1"/>
</dbReference>
<dbReference type="PROSITE" id="PS50077">
    <property type="entry name" value="HEAT_REPEAT"/>
    <property type="match status" value="7"/>
</dbReference>
<feature type="repeat" description="HEAT" evidence="3">
    <location>
        <begin position="358"/>
        <end position="396"/>
    </location>
</feature>
<dbReference type="PANTHER" id="PTHR10648">
    <property type="entry name" value="SERINE/THREONINE-PROTEIN PHOSPHATASE PP2A 65 KDA REGULATORY SUBUNIT"/>
    <property type="match status" value="1"/>
</dbReference>
<dbReference type="AlphaFoldDB" id="A0A1B2JJI1"/>
<feature type="domain" description="Phosphatase PP2A regulatory subunit A/Splicing factor 3B subunit 1-like HEAT repeat" evidence="4">
    <location>
        <begin position="308"/>
        <end position="389"/>
    </location>
</feature>
<comment type="similarity">
    <text evidence="2">Belongs to the phosphatase 2A regulatory subunit A family.</text>
</comment>
<dbReference type="SUPFAM" id="SSF48371">
    <property type="entry name" value="ARM repeat"/>
    <property type="match status" value="1"/>
</dbReference>
<evidence type="ECO:0000256" key="2">
    <source>
        <dbReference type="ARBA" id="ARBA00038332"/>
    </source>
</evidence>
<organism evidence="5 6">
    <name type="scientific">Komagataella pastoris</name>
    <name type="common">Yeast</name>
    <name type="synonym">Pichia pastoris</name>
    <dbReference type="NCBI Taxonomy" id="4922"/>
    <lineage>
        <taxon>Eukaryota</taxon>
        <taxon>Fungi</taxon>
        <taxon>Dikarya</taxon>
        <taxon>Ascomycota</taxon>
        <taxon>Saccharomycotina</taxon>
        <taxon>Pichiomycetes</taxon>
        <taxon>Pichiales</taxon>
        <taxon>Pichiaceae</taxon>
        <taxon>Komagataella</taxon>
    </lineage>
</organism>
<feature type="repeat" description="HEAT" evidence="3">
    <location>
        <begin position="102"/>
        <end position="140"/>
    </location>
</feature>
<feature type="repeat" description="HEAT" evidence="3">
    <location>
        <begin position="397"/>
        <end position="435"/>
    </location>
</feature>
<feature type="repeat" description="HEAT" evidence="3">
    <location>
        <begin position="554"/>
        <end position="591"/>
    </location>
</feature>
<dbReference type="GO" id="GO:0005634">
    <property type="term" value="C:nucleus"/>
    <property type="evidence" value="ECO:0007669"/>
    <property type="project" value="UniProtKB-ARBA"/>
</dbReference>
<gene>
    <name evidence="5" type="primary">TPD3</name>
    <name evidence="5" type="ORF">ATY40_BA7504843</name>
</gene>
<dbReference type="EMBL" id="CP014587">
    <property type="protein sequence ID" value="ANZ78095.1"/>
    <property type="molecule type" value="Genomic_DNA"/>
</dbReference>
<dbReference type="OrthoDB" id="340346at2759"/>
<dbReference type="InterPro" id="IPR054573">
    <property type="entry name" value="PP2A/SF3B1-like_HEAT"/>
</dbReference>
<dbReference type="InterPro" id="IPR021133">
    <property type="entry name" value="HEAT_type_2"/>
</dbReference>
<accession>A0A1B2JJI1</accession>
<dbReference type="Pfam" id="PF22646">
    <property type="entry name" value="PPP2R1A-like_HEAT"/>
    <property type="match status" value="1"/>
</dbReference>
<feature type="repeat" description="HEAT" evidence="3">
    <location>
        <begin position="436"/>
        <end position="473"/>
    </location>
</feature>
<proteinExistence type="inferred from homology"/>
<sequence length="634" mass="71734">MEENHISFSTPKSNMAENNQDLYPIALLMDELRYDDVASRVQAMKRLDTIAIALGPERTRSELLQYLDEVVTDDEDEVICIIAEELGKFVPLIGGPQYAVLLLPILEKISSVEEPVVRDKAVESLNLIGETLSDAQIDSEFVPLVEKLAKDQWFSSCVASTGLFKGIVARVDSEKRKNLLNLYFSLIKHEIPLVRKSSATHLPEIVNQLSDKFANVDNDEFNWNIIYEMFQVLIVDHQDSVKFLSVEVLICMLEFLHKIGNKTHHEALLQNVLNLINDPSWRVKYMIANRFEKLVEAFHDDQISLSLIGEFAGLMKDHEPEVRKAISEQLPGYVGLVSEAGNHGSQPDANKDIIIKEIIPCVNSLSEDESEVVRAALASQITGLAPYLGNEATIEHLLPIFLHMLNDVFSEVRLNIISNLQVVNEVIGIERLSNSLLPAITSLAQDKQWRVRLAIIEQIPLLAEQLGVSFFDEGLGQLCMGWLDDPVYSIREAAVNNLQKLTQIFGEEWARKDLILRILERQDDLINFIHRITSLFAFMKLIPVVRNEIIKTDIYPFFERLIKDEVPNIRFNVAKAYEVIGETLLANDPKEAPVIESTIIPQLVQLTNDEDVDVRFFATKSLEGVKKALSNYVN</sequence>